<organism evidence="1 2">
    <name type="scientific">Providencia phage vB_PstP_PS3</name>
    <dbReference type="NCBI Taxonomy" id="2848038"/>
    <lineage>
        <taxon>Viruses</taxon>
        <taxon>Duplodnaviria</taxon>
        <taxon>Heunggongvirae</taxon>
        <taxon>Uroviricota</taxon>
        <taxon>Caudoviricetes</taxon>
        <taxon>Autographivirales</taxon>
        <taxon>Autoscriptoviridae</taxon>
        <taxon>Slopekvirinae</taxon>
        <taxon>Kakivirus</taxon>
        <taxon>Kakivirus PS3</taxon>
    </lineage>
</organism>
<name>A0A411AWE8_9CAUD</name>
<dbReference type="Proteomes" id="UP000290695">
    <property type="component" value="Segment"/>
</dbReference>
<gene>
    <name evidence="1" type="ORF">Stuart_16</name>
</gene>
<keyword evidence="2" id="KW-1185">Reference proteome</keyword>
<dbReference type="EMBL" id="MK387869">
    <property type="protein sequence ID" value="QAX92431.1"/>
    <property type="molecule type" value="Genomic_DNA"/>
</dbReference>
<proteinExistence type="predicted"/>
<reference evidence="2" key="1">
    <citation type="submission" date="2019-01" db="EMBL/GenBank/DDBJ databases">
        <title>PS3, a novel KP34virus infecting Providencia stuartii with a tail spike-associated depolymerase that enhances serum-mediated killing.</title>
        <authorList>
            <person name="Oliveira H."/>
            <person name="Mendes B."/>
            <person name="Lobocka M."/>
            <person name="Azeredo J."/>
        </authorList>
    </citation>
    <scope>NUCLEOTIDE SEQUENCE [LARGE SCALE GENOMIC DNA]</scope>
</reference>
<evidence type="ECO:0000313" key="1">
    <source>
        <dbReference type="EMBL" id="QAX92431.1"/>
    </source>
</evidence>
<sequence>MSKVLKPHEYKELLKAVYSTAVLYRNTQQLRERLNTELRTELGKLGILIDE</sequence>
<evidence type="ECO:0000313" key="2">
    <source>
        <dbReference type="Proteomes" id="UP000290695"/>
    </source>
</evidence>
<accession>A0A411AWE8</accession>
<protein>
    <submittedName>
        <fullName evidence="1">Uncharacterized protein</fullName>
    </submittedName>
</protein>